<keyword evidence="5" id="KW-1185">Reference proteome</keyword>
<dbReference type="PANTHER" id="PTHR43000">
    <property type="entry name" value="DTDP-D-GLUCOSE 4,6-DEHYDRATASE-RELATED"/>
    <property type="match status" value="1"/>
</dbReference>
<dbReference type="GO" id="GO:0008446">
    <property type="term" value="F:GDP-mannose 4,6-dehydratase activity"/>
    <property type="evidence" value="ECO:0007669"/>
    <property type="project" value="UniProtKB-EC"/>
</dbReference>
<dbReference type="Gene3D" id="3.40.50.720">
    <property type="entry name" value="NAD(P)-binding Rossmann-like Domain"/>
    <property type="match status" value="1"/>
</dbReference>
<accession>A0ABU1CFA2</accession>
<dbReference type="InterPro" id="IPR036291">
    <property type="entry name" value="NAD(P)-bd_dom_sf"/>
</dbReference>
<organism evidence="4 5">
    <name type="scientific">Lysobacter arvi</name>
    <dbReference type="NCBI Taxonomy" id="3038776"/>
    <lineage>
        <taxon>Bacteria</taxon>
        <taxon>Pseudomonadati</taxon>
        <taxon>Pseudomonadota</taxon>
        <taxon>Gammaproteobacteria</taxon>
        <taxon>Lysobacterales</taxon>
        <taxon>Lysobacteraceae</taxon>
        <taxon>Lysobacter</taxon>
    </lineage>
</organism>
<gene>
    <name evidence="4" type="ORF">P8609_11755</name>
</gene>
<proteinExistence type="inferred from homology"/>
<dbReference type="Gene3D" id="3.90.25.10">
    <property type="entry name" value="UDP-galactose 4-epimerase, domain 1"/>
    <property type="match status" value="1"/>
</dbReference>
<comment type="caution">
    <text evidence="4">The sequence shown here is derived from an EMBL/GenBank/DDBJ whole genome shotgun (WGS) entry which is preliminary data.</text>
</comment>
<evidence type="ECO:0000259" key="3">
    <source>
        <dbReference type="Pfam" id="PF01370"/>
    </source>
</evidence>
<dbReference type="Proteomes" id="UP001233535">
    <property type="component" value="Unassembled WGS sequence"/>
</dbReference>
<evidence type="ECO:0000313" key="4">
    <source>
        <dbReference type="EMBL" id="MDR0183635.1"/>
    </source>
</evidence>
<dbReference type="EMBL" id="JARUHG010000003">
    <property type="protein sequence ID" value="MDR0183635.1"/>
    <property type="molecule type" value="Genomic_DNA"/>
</dbReference>
<dbReference type="SUPFAM" id="SSF51735">
    <property type="entry name" value="NAD(P)-binding Rossmann-fold domains"/>
    <property type="match status" value="1"/>
</dbReference>
<comment type="pathway">
    <text evidence="1">Bacterial outer membrane biogenesis; LPS O-antigen biosynthesis.</text>
</comment>
<dbReference type="EC" id="4.2.1.47" evidence="4"/>
<feature type="domain" description="NAD-dependent epimerase/dehydratase" evidence="3">
    <location>
        <begin position="11"/>
        <end position="231"/>
    </location>
</feature>
<dbReference type="Pfam" id="PF01370">
    <property type="entry name" value="Epimerase"/>
    <property type="match status" value="1"/>
</dbReference>
<reference evidence="4 5" key="1">
    <citation type="submission" date="2023-04" db="EMBL/GenBank/DDBJ databases">
        <title>Lysobacter sp. strain UC isolated from soil sample.</title>
        <authorList>
            <person name="Choksket S."/>
            <person name="Harshvardhan F."/>
            <person name="Rana R."/>
            <person name="Patil P.B."/>
            <person name="Korpole S."/>
        </authorList>
    </citation>
    <scope>NUCLEOTIDE SEQUENCE [LARGE SCALE GENOMIC DNA]</scope>
    <source>
        <strain evidence="4 5">UC</strain>
    </source>
</reference>
<dbReference type="InterPro" id="IPR001509">
    <property type="entry name" value="Epimerase_deHydtase"/>
</dbReference>
<evidence type="ECO:0000256" key="2">
    <source>
        <dbReference type="ARBA" id="ARBA00007637"/>
    </source>
</evidence>
<comment type="similarity">
    <text evidence="2">Belongs to the NAD(P)-dependent epimerase/dehydratase family.</text>
</comment>
<evidence type="ECO:0000256" key="1">
    <source>
        <dbReference type="ARBA" id="ARBA00005125"/>
    </source>
</evidence>
<dbReference type="RefSeq" id="WP_309262767.1">
    <property type="nucleotide sequence ID" value="NZ_JARUHG010000003.1"/>
</dbReference>
<protein>
    <submittedName>
        <fullName evidence="4">GDP-mannose 4,6-dehydratase</fullName>
        <ecNumber evidence="4">4.2.1.47</ecNumber>
    </submittedName>
</protein>
<sequence length="306" mass="33855">MATRSDNGLTALVTGASGFTGRYVVKDLAARGYRVVRWGHGRDGDDSMASVDLTDRDAVLRSMRAARPDVVVHLAAISFVAHGDAEEIYRVNVIGSRNLLEACAQLDDRRRRVLLASSANVYGDAEGAVSEAVQPSPKNDYAVSKLAMEYMARLWRDRLSITVVRPFNYTGVGQSEKFLLPKIVAHFQRRATSIELGNLDVSRDFYDVRNVAQAYGRLLEVDAAEEVFNVCSGSEVALSEVIALMEHISEHRMEVRVNPAFVRASEVKHLRGDNARLREAIGILPHFSLEETLRWMFESGSGVLSS</sequence>
<keyword evidence="4" id="KW-0456">Lyase</keyword>
<name>A0ABU1CFA2_9GAMM</name>
<evidence type="ECO:0000313" key="5">
    <source>
        <dbReference type="Proteomes" id="UP001233535"/>
    </source>
</evidence>